<evidence type="ECO:0000259" key="1">
    <source>
        <dbReference type="Pfam" id="PF13182"/>
    </source>
</evidence>
<dbReference type="InterPro" id="IPR025248">
    <property type="entry name" value="DUF4007"/>
</dbReference>
<dbReference type="RefSeq" id="WP_040762016.1">
    <property type="nucleotide sequence ID" value="NZ_CP016830.1"/>
</dbReference>
<feature type="domain" description="DUF4007" evidence="1">
    <location>
        <begin position="12"/>
        <end position="309"/>
    </location>
</feature>
<dbReference type="KEGG" id="xfr:BER92_16840"/>
<reference evidence="2 4" key="1">
    <citation type="submission" date="2017-05" db="EMBL/GenBank/DDBJ databases">
        <authorList>
            <person name="Blom J."/>
        </authorList>
    </citation>
    <scope>NUCLEOTIDE SEQUENCE [LARGE SCALE GENOMIC DNA]</scope>
    <source>
        <strain evidence="2">PD885</strain>
    </source>
</reference>
<evidence type="ECO:0000313" key="3">
    <source>
        <dbReference type="EMBL" id="SMR04737.1"/>
    </source>
</evidence>
<dbReference type="OrthoDB" id="747541at2"/>
<keyword evidence="4" id="KW-1185">Reference proteome</keyword>
<dbReference type="STRING" id="48664.BER92_16840"/>
<dbReference type="Proteomes" id="UP000195953">
    <property type="component" value="Chromosome 1"/>
</dbReference>
<dbReference type="EMBL" id="LT853885">
    <property type="protein sequence ID" value="SMR04737.1"/>
    <property type="molecule type" value="Genomic_DNA"/>
</dbReference>
<proteinExistence type="predicted"/>
<reference evidence="3 5" key="2">
    <citation type="submission" date="2017-05" db="EMBL/GenBank/DDBJ databases">
        <authorList>
            <person name="Song R."/>
            <person name="Chenine A.L."/>
            <person name="Ruprecht R.M."/>
        </authorList>
    </citation>
    <scope>NUCLEOTIDE SEQUENCE [LARGE SCALE GENOMIC DNA]</scope>
    <source>
        <strain evidence="3">PD5205</strain>
    </source>
</reference>
<dbReference type="GeneID" id="61892982"/>
<name>A0A1Y6HN12_9XANT</name>
<dbReference type="AlphaFoldDB" id="A0A1Y6HN12"/>
<dbReference type="Proteomes" id="UP000195877">
    <property type="component" value="Chromosome 1"/>
</dbReference>
<dbReference type="eggNOG" id="ENOG502ZB1P">
    <property type="taxonomic scope" value="Bacteria"/>
</dbReference>
<dbReference type="Pfam" id="PF13182">
    <property type="entry name" value="DUF4007"/>
    <property type="match status" value="1"/>
</dbReference>
<evidence type="ECO:0000313" key="5">
    <source>
        <dbReference type="Proteomes" id="UP000195953"/>
    </source>
</evidence>
<evidence type="ECO:0000313" key="4">
    <source>
        <dbReference type="Proteomes" id="UP000195877"/>
    </source>
</evidence>
<accession>A0A1Y6HN12</accession>
<gene>
    <name evidence="3" type="ORF">PD5205_03462</name>
    <name evidence="2" type="ORF">PD885_00530</name>
</gene>
<organism evidence="3 5">
    <name type="scientific">Xanthomonas fragariae</name>
    <dbReference type="NCBI Taxonomy" id="48664"/>
    <lineage>
        <taxon>Bacteria</taxon>
        <taxon>Pseudomonadati</taxon>
        <taxon>Pseudomonadota</taxon>
        <taxon>Gammaproteobacteria</taxon>
        <taxon>Lysobacterales</taxon>
        <taxon>Lysobacteraceae</taxon>
        <taxon>Xanthomonas</taxon>
    </lineage>
</organism>
<sequence>MALSALPDDVQFSGHETFPLRQLWLRKAYEAAQDPDFYGNAKLAFVPETGMRRFGVGKNMVSAIRHWALACDVLEEKPAGKMVVGTVGRALFGNRGLDPYLEKPASAWWVHWLLAGRAKRSTTWWWVFNRINQQTFESEKVAIALAHAAEQAGHRVSYVTLKRDVDVCLRCYVARRDGRGVDDAAEPLLADLGLLAEGPIGTFRFRRGAQSSLPDGLFALALLDFWESKTRSSGSGQGTLSFEAIAHEFGAPGRVFKLDENSVGDRLTNLEEISEGQLRWSDTAGVRQVSLLLTEPLDALKQRLLKHAYGK</sequence>
<protein>
    <recommendedName>
        <fullName evidence="1">DUF4007 domain-containing protein</fullName>
    </recommendedName>
</protein>
<evidence type="ECO:0000313" key="2">
    <source>
        <dbReference type="EMBL" id="SMQ97799.1"/>
    </source>
</evidence>
<dbReference type="EMBL" id="LT853882">
    <property type="protein sequence ID" value="SMQ97799.1"/>
    <property type="molecule type" value="Genomic_DNA"/>
</dbReference>